<feature type="compositionally biased region" description="Basic and acidic residues" evidence="5">
    <location>
        <begin position="158"/>
        <end position="192"/>
    </location>
</feature>
<dbReference type="AlphaFoldDB" id="A0AAD2JJH8"/>
<comment type="similarity">
    <text evidence="2">Belongs to the OXR1 family.</text>
</comment>
<sequence>MNMNTVLDSVQEESFRQKLHSKRASLTPAEAAFLHALLIEDPSEEKRGDSERSPLIKQASKLLDDDILFSIPVPLLDKEDAAKIDHDDVVDVVEEEKRRPTVVKKPEDYRLLVGLWQAHEDGVTTKQLTELNRGKMNLMEDETKENGEDDDNDNSIPFDEKDKGADEQKEDDEKTAASDVEVRGKYDARSEDSSWNEDEVDHFDAWEVLKDEYASDFGFDYSVDGRMPSMDEGELDNPGFKILGTSADDTSAHPHVLSPPLIDAVTTFIPDHLQGQNLWLKYSMIRDGASLETFKQYARASKDTILAIETTKGDVFGCYTSAAWRTNPSFFGGKSMVWKMRHNRHTPCHSLFEQAEMESEIDVFMLVEEGQKPQCCTHDKLGIGAGKLRDYDFYGKDLDQDHDTSEDAFAIAVQDDLLSGTTSKCHTFRNSCLINSEVDSESFQVLNLELWTFTPCFNLDSAEKLEMTQFFMSESIRSSSMMSQRSNDSIIFSSRDLDQHSFYRRVGHDDANEEMREQWQYRTMMDGEMSSGRGMATPRFNNAVASRR</sequence>
<comment type="caution">
    <text evidence="7">The sequence shown here is derived from an EMBL/GenBank/DDBJ whole genome shotgun (WGS) entry which is preliminary data.</text>
</comment>
<dbReference type="PANTHER" id="PTHR23354:SF62">
    <property type="entry name" value="MUSTARD, ISOFORM V"/>
    <property type="match status" value="1"/>
</dbReference>
<dbReference type="GO" id="GO:0005739">
    <property type="term" value="C:mitochondrion"/>
    <property type="evidence" value="ECO:0007669"/>
    <property type="project" value="UniProtKB-SubCell"/>
</dbReference>
<name>A0AAD2JJH8_9STRA</name>
<evidence type="ECO:0000256" key="1">
    <source>
        <dbReference type="ARBA" id="ARBA00004173"/>
    </source>
</evidence>
<evidence type="ECO:0000256" key="4">
    <source>
        <dbReference type="ARBA" id="ARBA00040604"/>
    </source>
</evidence>
<gene>
    <name evidence="7" type="ORF">CYCCA115_LOCUS15079</name>
</gene>
<dbReference type="EMBL" id="CAKOGP040001869">
    <property type="protein sequence ID" value="CAJ1954486.1"/>
    <property type="molecule type" value="Genomic_DNA"/>
</dbReference>
<dbReference type="PROSITE" id="PS51886">
    <property type="entry name" value="TLDC"/>
    <property type="match status" value="1"/>
</dbReference>
<feature type="region of interest" description="Disordered" evidence="5">
    <location>
        <begin position="133"/>
        <end position="197"/>
    </location>
</feature>
<dbReference type="PANTHER" id="PTHR23354">
    <property type="entry name" value="NUCLEOLAR PROTEIN 7/ESTROGEN RECEPTOR COACTIVATOR-RELATED"/>
    <property type="match status" value="1"/>
</dbReference>
<evidence type="ECO:0000256" key="2">
    <source>
        <dbReference type="ARBA" id="ARBA00009540"/>
    </source>
</evidence>
<protein>
    <recommendedName>
        <fullName evidence="4">Oxidation resistance protein 1</fullName>
    </recommendedName>
</protein>
<feature type="compositionally biased region" description="Polar residues" evidence="5">
    <location>
        <begin position="539"/>
        <end position="548"/>
    </location>
</feature>
<dbReference type="InterPro" id="IPR006571">
    <property type="entry name" value="TLDc_dom"/>
</dbReference>
<dbReference type="SMART" id="SM00584">
    <property type="entry name" value="TLDc"/>
    <property type="match status" value="1"/>
</dbReference>
<feature type="domain" description="TLDc" evidence="6">
    <location>
        <begin position="255"/>
        <end position="454"/>
    </location>
</feature>
<reference evidence="7" key="1">
    <citation type="submission" date="2023-08" db="EMBL/GenBank/DDBJ databases">
        <authorList>
            <person name="Audoor S."/>
            <person name="Bilcke G."/>
        </authorList>
    </citation>
    <scope>NUCLEOTIDE SEQUENCE</scope>
</reference>
<feature type="compositionally biased region" description="Acidic residues" evidence="5">
    <location>
        <begin position="139"/>
        <end position="153"/>
    </location>
</feature>
<evidence type="ECO:0000256" key="3">
    <source>
        <dbReference type="ARBA" id="ARBA00023128"/>
    </source>
</evidence>
<dbReference type="Pfam" id="PF07534">
    <property type="entry name" value="TLD"/>
    <property type="match status" value="1"/>
</dbReference>
<evidence type="ECO:0000313" key="7">
    <source>
        <dbReference type="EMBL" id="CAJ1954486.1"/>
    </source>
</evidence>
<keyword evidence="8" id="KW-1185">Reference proteome</keyword>
<organism evidence="7 8">
    <name type="scientific">Cylindrotheca closterium</name>
    <dbReference type="NCBI Taxonomy" id="2856"/>
    <lineage>
        <taxon>Eukaryota</taxon>
        <taxon>Sar</taxon>
        <taxon>Stramenopiles</taxon>
        <taxon>Ochrophyta</taxon>
        <taxon>Bacillariophyta</taxon>
        <taxon>Bacillariophyceae</taxon>
        <taxon>Bacillariophycidae</taxon>
        <taxon>Bacillariales</taxon>
        <taxon>Bacillariaceae</taxon>
        <taxon>Cylindrotheca</taxon>
    </lineage>
</organism>
<dbReference type="Proteomes" id="UP001295423">
    <property type="component" value="Unassembled WGS sequence"/>
</dbReference>
<evidence type="ECO:0000259" key="6">
    <source>
        <dbReference type="PROSITE" id="PS51886"/>
    </source>
</evidence>
<evidence type="ECO:0000256" key="5">
    <source>
        <dbReference type="SAM" id="MobiDB-lite"/>
    </source>
</evidence>
<proteinExistence type="inferred from homology"/>
<keyword evidence="3" id="KW-0496">Mitochondrion</keyword>
<accession>A0AAD2JJH8</accession>
<comment type="subcellular location">
    <subcellularLocation>
        <location evidence="1">Mitochondrion</location>
    </subcellularLocation>
</comment>
<evidence type="ECO:0000313" key="8">
    <source>
        <dbReference type="Proteomes" id="UP001295423"/>
    </source>
</evidence>
<feature type="region of interest" description="Disordered" evidence="5">
    <location>
        <begin position="528"/>
        <end position="548"/>
    </location>
</feature>